<evidence type="ECO:0000256" key="4">
    <source>
        <dbReference type="PROSITE-ProRule" id="PRU00409"/>
    </source>
</evidence>
<dbReference type="InterPro" id="IPR013815">
    <property type="entry name" value="ATP_grasp_subdomain_1"/>
</dbReference>
<dbReference type="Proteomes" id="UP000610966">
    <property type="component" value="Unassembled WGS sequence"/>
</dbReference>
<dbReference type="PANTHER" id="PTHR43585:SF2">
    <property type="entry name" value="ATP-GRASP ENZYME FSQD"/>
    <property type="match status" value="1"/>
</dbReference>
<dbReference type="Gene3D" id="3.30.470.20">
    <property type="entry name" value="ATP-grasp fold, B domain"/>
    <property type="match status" value="1"/>
</dbReference>
<dbReference type="Gene3D" id="3.30.1490.20">
    <property type="entry name" value="ATP-grasp fold, A domain"/>
    <property type="match status" value="1"/>
</dbReference>
<comment type="caution">
    <text evidence="6">The sequence shown here is derived from an EMBL/GenBank/DDBJ whole genome shotgun (WGS) entry which is preliminary data.</text>
</comment>
<dbReference type="PROSITE" id="PS50975">
    <property type="entry name" value="ATP_GRASP"/>
    <property type="match status" value="1"/>
</dbReference>
<dbReference type="RefSeq" id="WP_204017882.1">
    <property type="nucleotide sequence ID" value="NZ_BOOG01000047.1"/>
</dbReference>
<dbReference type="EMBL" id="BOOG01000047">
    <property type="protein sequence ID" value="GIH72215.1"/>
    <property type="molecule type" value="Genomic_DNA"/>
</dbReference>
<evidence type="ECO:0000313" key="6">
    <source>
        <dbReference type="EMBL" id="GIH72215.1"/>
    </source>
</evidence>
<dbReference type="InterPro" id="IPR011761">
    <property type="entry name" value="ATP-grasp"/>
</dbReference>
<evidence type="ECO:0000256" key="3">
    <source>
        <dbReference type="ARBA" id="ARBA00022840"/>
    </source>
</evidence>
<evidence type="ECO:0000256" key="1">
    <source>
        <dbReference type="ARBA" id="ARBA00022598"/>
    </source>
</evidence>
<dbReference type="GO" id="GO:0046872">
    <property type="term" value="F:metal ion binding"/>
    <property type="evidence" value="ECO:0007669"/>
    <property type="project" value="InterPro"/>
</dbReference>
<organism evidence="6 7">
    <name type="scientific">Sphaerimonospora thailandensis</name>
    <dbReference type="NCBI Taxonomy" id="795644"/>
    <lineage>
        <taxon>Bacteria</taxon>
        <taxon>Bacillati</taxon>
        <taxon>Actinomycetota</taxon>
        <taxon>Actinomycetes</taxon>
        <taxon>Streptosporangiales</taxon>
        <taxon>Streptosporangiaceae</taxon>
        <taxon>Sphaerimonospora</taxon>
    </lineage>
</organism>
<dbReference type="AlphaFoldDB" id="A0A8J3W1H9"/>
<gene>
    <name evidence="6" type="ORF">Mth01_44680</name>
</gene>
<name>A0A8J3W1H9_9ACTN</name>
<accession>A0A8J3W1H9</accession>
<sequence length="426" mass="45872">MSDKSGPQAAREVTRVLVLGGHRTVTMLKERTDYEVGFADEFIPFDLFALIDIPFEVDFDDWESVVKQVERVHATRPFTAVVSQVDRLVPLAGVLRERLGLATGITAEAAGNCNDKAATHRCLAEAGLAVTRHHVVGSAEEGVTAAKEISLPVVVKPRDATSAVGLMHCATAEEVSVAVRDILDGGRDSALVEEYLIGPEIGVFASRAGGETEICYVFEGEVGPPPKFVKLGGWFPGALAEDDLSRVSELTERALAAVGLDNWIALVQFILTEAGPRVVEINPRVAGGQGVALITATSGYESTLVAVEAALGRQMRPDPPKAPVGLYRSLVFEHEGSLWYRQEALREVEGLESPVEPLIEIDVEPGEAVLAINHPRGGAFGRIVLAGNSREEVARDYERIIAWLDLRVEPLHDAESESAKTHSSCC</sequence>
<keyword evidence="2 4" id="KW-0547">Nucleotide-binding</keyword>
<keyword evidence="1" id="KW-0436">Ligase</keyword>
<dbReference type="SUPFAM" id="SSF56059">
    <property type="entry name" value="Glutathione synthetase ATP-binding domain-like"/>
    <property type="match status" value="1"/>
</dbReference>
<proteinExistence type="predicted"/>
<dbReference type="Pfam" id="PF13535">
    <property type="entry name" value="ATP-grasp_4"/>
    <property type="match status" value="1"/>
</dbReference>
<dbReference type="InterPro" id="IPR052032">
    <property type="entry name" value="ATP-dep_AA_Ligase"/>
</dbReference>
<evidence type="ECO:0000313" key="7">
    <source>
        <dbReference type="Proteomes" id="UP000610966"/>
    </source>
</evidence>
<evidence type="ECO:0000256" key="2">
    <source>
        <dbReference type="ARBA" id="ARBA00022741"/>
    </source>
</evidence>
<dbReference type="Gene3D" id="3.40.50.20">
    <property type="match status" value="1"/>
</dbReference>
<dbReference type="GO" id="GO:0005524">
    <property type="term" value="F:ATP binding"/>
    <property type="evidence" value="ECO:0007669"/>
    <property type="project" value="UniProtKB-UniRule"/>
</dbReference>
<dbReference type="GO" id="GO:0016874">
    <property type="term" value="F:ligase activity"/>
    <property type="evidence" value="ECO:0007669"/>
    <property type="project" value="UniProtKB-KW"/>
</dbReference>
<evidence type="ECO:0000259" key="5">
    <source>
        <dbReference type="PROSITE" id="PS50975"/>
    </source>
</evidence>
<reference evidence="6" key="1">
    <citation type="submission" date="2021-01" db="EMBL/GenBank/DDBJ databases">
        <title>Whole genome shotgun sequence of Sphaerimonospora thailandensis NBRC 107569.</title>
        <authorList>
            <person name="Komaki H."/>
            <person name="Tamura T."/>
        </authorList>
    </citation>
    <scope>NUCLEOTIDE SEQUENCE</scope>
    <source>
        <strain evidence="6">NBRC 107569</strain>
    </source>
</reference>
<protein>
    <recommendedName>
        <fullName evidence="5">ATP-grasp domain-containing protein</fullName>
    </recommendedName>
</protein>
<keyword evidence="7" id="KW-1185">Reference proteome</keyword>
<dbReference type="SMART" id="SM01209">
    <property type="entry name" value="GARS_A"/>
    <property type="match status" value="1"/>
</dbReference>
<dbReference type="PANTHER" id="PTHR43585">
    <property type="entry name" value="FUMIPYRROLE BIOSYNTHESIS PROTEIN C"/>
    <property type="match status" value="1"/>
</dbReference>
<feature type="domain" description="ATP-grasp" evidence="5">
    <location>
        <begin position="120"/>
        <end position="311"/>
    </location>
</feature>
<keyword evidence="3 4" id="KW-0067">ATP-binding</keyword>